<keyword evidence="1" id="KW-0812">Transmembrane</keyword>
<gene>
    <name evidence="2" type="ORF">SAMN05444164_2543</name>
</gene>
<feature type="transmembrane region" description="Helical" evidence="1">
    <location>
        <begin position="5"/>
        <end position="25"/>
    </location>
</feature>
<evidence type="ECO:0000256" key="1">
    <source>
        <dbReference type="SAM" id="Phobius"/>
    </source>
</evidence>
<keyword evidence="1" id="KW-0472">Membrane</keyword>
<dbReference type="RefSeq" id="WP_092115789.1">
    <property type="nucleotide sequence ID" value="NZ_FNTH01000001.1"/>
</dbReference>
<dbReference type="EMBL" id="FNTH01000001">
    <property type="protein sequence ID" value="SEC71033.1"/>
    <property type="molecule type" value="Genomic_DNA"/>
</dbReference>
<evidence type="ECO:0000313" key="2">
    <source>
        <dbReference type="EMBL" id="SEC71033.1"/>
    </source>
</evidence>
<accession>A0A1H4UQV4</accession>
<reference evidence="2 3" key="1">
    <citation type="submission" date="2016-10" db="EMBL/GenBank/DDBJ databases">
        <authorList>
            <person name="de Groot N.N."/>
        </authorList>
    </citation>
    <scope>NUCLEOTIDE SEQUENCE [LARGE SCALE GENOMIC DNA]</scope>
    <source>
        <strain evidence="2 3">MT12</strain>
    </source>
</reference>
<evidence type="ECO:0000313" key="3">
    <source>
        <dbReference type="Proteomes" id="UP000198992"/>
    </source>
</evidence>
<sequence length="71" mass="7755">MSGTLIRLAGVLFGLVFGFAAMVIVSGLWGFIVGGIVFFGCSAASDWIWRRNATPEEIRQDLESRTRDTST</sequence>
<organism evidence="2 3">
    <name type="scientific">Bradyrhizobium erythrophlei</name>
    <dbReference type="NCBI Taxonomy" id="1437360"/>
    <lineage>
        <taxon>Bacteria</taxon>
        <taxon>Pseudomonadati</taxon>
        <taxon>Pseudomonadota</taxon>
        <taxon>Alphaproteobacteria</taxon>
        <taxon>Hyphomicrobiales</taxon>
        <taxon>Nitrobacteraceae</taxon>
        <taxon>Bradyrhizobium</taxon>
    </lineage>
</organism>
<evidence type="ECO:0008006" key="4">
    <source>
        <dbReference type="Google" id="ProtNLM"/>
    </source>
</evidence>
<protein>
    <recommendedName>
        <fullName evidence="4">Small integral membrane protein</fullName>
    </recommendedName>
</protein>
<name>A0A1H4UQV4_9BRAD</name>
<dbReference type="AlphaFoldDB" id="A0A1H4UQV4"/>
<proteinExistence type="predicted"/>
<dbReference type="Proteomes" id="UP000198992">
    <property type="component" value="Unassembled WGS sequence"/>
</dbReference>
<keyword evidence="1" id="KW-1133">Transmembrane helix</keyword>